<evidence type="ECO:0000313" key="3">
    <source>
        <dbReference type="Proteomes" id="UP000177171"/>
    </source>
</evidence>
<proteinExistence type="predicted"/>
<evidence type="ECO:0008006" key="4">
    <source>
        <dbReference type="Google" id="ProtNLM"/>
    </source>
</evidence>
<keyword evidence="1" id="KW-1133">Transmembrane helix</keyword>
<gene>
    <name evidence="2" type="ORF">A3G49_03350</name>
</gene>
<evidence type="ECO:0000313" key="2">
    <source>
        <dbReference type="EMBL" id="OHA14742.1"/>
    </source>
</evidence>
<comment type="caution">
    <text evidence="2">The sequence shown here is derived from an EMBL/GenBank/DDBJ whole genome shotgun (WGS) entry which is preliminary data.</text>
</comment>
<dbReference type="AlphaFoldDB" id="A0A1G2LV45"/>
<feature type="transmembrane region" description="Helical" evidence="1">
    <location>
        <begin position="6"/>
        <end position="30"/>
    </location>
</feature>
<dbReference type="EMBL" id="MHQY01000003">
    <property type="protein sequence ID" value="OHA14742.1"/>
    <property type="molecule type" value="Genomic_DNA"/>
</dbReference>
<accession>A0A1G2LV45</accession>
<reference evidence="2 3" key="1">
    <citation type="journal article" date="2016" name="Nat. Commun.">
        <title>Thousands of microbial genomes shed light on interconnected biogeochemical processes in an aquifer system.</title>
        <authorList>
            <person name="Anantharaman K."/>
            <person name="Brown C.T."/>
            <person name="Hug L.A."/>
            <person name="Sharon I."/>
            <person name="Castelle C.J."/>
            <person name="Probst A.J."/>
            <person name="Thomas B.C."/>
            <person name="Singh A."/>
            <person name="Wilkins M.J."/>
            <person name="Karaoz U."/>
            <person name="Brodie E.L."/>
            <person name="Williams K.H."/>
            <person name="Hubbard S.S."/>
            <person name="Banfield J.F."/>
        </authorList>
    </citation>
    <scope>NUCLEOTIDE SEQUENCE [LARGE SCALE GENOMIC DNA]</scope>
</reference>
<dbReference type="Proteomes" id="UP000177171">
    <property type="component" value="Unassembled WGS sequence"/>
</dbReference>
<organism evidence="2 3">
    <name type="scientific">Candidatus Sungbacteria bacterium RIFCSPLOWO2_12_FULL_41_11</name>
    <dbReference type="NCBI Taxonomy" id="1802286"/>
    <lineage>
        <taxon>Bacteria</taxon>
        <taxon>Candidatus Sungiibacteriota</taxon>
    </lineage>
</organism>
<sequence>MKGTGLIEIIVYAAILTVISAFVVNSIVIINKALTRVRLERKLILSADQTMQKLIREIRQASDINASSTLDVTPGDLSLRTYVSATSTFLTDADFYLDSGRLVFKKNPASPIFLTDSDVVLTRLLFSQIIASSSKAIKFEMGLSASTPKSTASSTFYGTAILRGSYD</sequence>
<protein>
    <recommendedName>
        <fullName evidence="4">General secretion pathway GspH domain-containing protein</fullName>
    </recommendedName>
</protein>
<name>A0A1G2LV45_9BACT</name>
<keyword evidence="1" id="KW-0472">Membrane</keyword>
<evidence type="ECO:0000256" key="1">
    <source>
        <dbReference type="SAM" id="Phobius"/>
    </source>
</evidence>
<keyword evidence="1" id="KW-0812">Transmembrane</keyword>